<organism evidence="4 5">
    <name type="scientific">Ottowia flava</name>
    <dbReference type="NCBI Taxonomy" id="2675430"/>
    <lineage>
        <taxon>Bacteria</taxon>
        <taxon>Pseudomonadati</taxon>
        <taxon>Pseudomonadota</taxon>
        <taxon>Betaproteobacteria</taxon>
        <taxon>Burkholderiales</taxon>
        <taxon>Comamonadaceae</taxon>
        <taxon>Ottowia</taxon>
    </lineage>
</organism>
<dbReference type="Gene3D" id="3.40.630.30">
    <property type="match status" value="1"/>
</dbReference>
<comment type="caution">
    <text evidence="4">The sequence shown here is derived from an EMBL/GenBank/DDBJ whole genome shotgun (WGS) entry which is preliminary data.</text>
</comment>
<evidence type="ECO:0000313" key="4">
    <source>
        <dbReference type="EMBL" id="MFD1710514.1"/>
    </source>
</evidence>
<protein>
    <submittedName>
        <fullName evidence="4">GNAT family N-acetyltransferase</fullName>
        <ecNumber evidence="4">2.3.-.-</ecNumber>
    </submittedName>
</protein>
<keyword evidence="1 4" id="KW-0808">Transferase</keyword>
<reference evidence="5" key="1">
    <citation type="journal article" date="2019" name="Int. J. Syst. Evol. Microbiol.">
        <title>The Global Catalogue of Microorganisms (GCM) 10K type strain sequencing project: providing services to taxonomists for standard genome sequencing and annotation.</title>
        <authorList>
            <consortium name="The Broad Institute Genomics Platform"/>
            <consortium name="The Broad Institute Genome Sequencing Center for Infectious Disease"/>
            <person name="Wu L."/>
            <person name="Ma J."/>
        </authorList>
    </citation>
    <scope>NUCLEOTIDE SEQUENCE [LARGE SCALE GENOMIC DNA]</scope>
    <source>
        <strain evidence="5">LMG 29247</strain>
    </source>
</reference>
<dbReference type="InterPro" id="IPR050832">
    <property type="entry name" value="Bact_Acetyltransf"/>
</dbReference>
<keyword evidence="5" id="KW-1185">Reference proteome</keyword>
<dbReference type="CDD" id="cd04301">
    <property type="entry name" value="NAT_SF"/>
    <property type="match status" value="1"/>
</dbReference>
<dbReference type="SUPFAM" id="SSF55729">
    <property type="entry name" value="Acyl-CoA N-acyltransferases (Nat)"/>
    <property type="match status" value="1"/>
</dbReference>
<dbReference type="GO" id="GO:0016746">
    <property type="term" value="F:acyltransferase activity"/>
    <property type="evidence" value="ECO:0007669"/>
    <property type="project" value="UniProtKB-KW"/>
</dbReference>
<dbReference type="EMBL" id="JBHUEJ010000016">
    <property type="protein sequence ID" value="MFD1710514.1"/>
    <property type="molecule type" value="Genomic_DNA"/>
</dbReference>
<dbReference type="PROSITE" id="PS51186">
    <property type="entry name" value="GNAT"/>
    <property type="match status" value="1"/>
</dbReference>
<dbReference type="InterPro" id="IPR000182">
    <property type="entry name" value="GNAT_dom"/>
</dbReference>
<evidence type="ECO:0000259" key="3">
    <source>
        <dbReference type="PROSITE" id="PS51186"/>
    </source>
</evidence>
<evidence type="ECO:0000313" key="5">
    <source>
        <dbReference type="Proteomes" id="UP001597304"/>
    </source>
</evidence>
<feature type="domain" description="N-acetyltransferase" evidence="3">
    <location>
        <begin position="2"/>
        <end position="152"/>
    </location>
</feature>
<dbReference type="PANTHER" id="PTHR43877">
    <property type="entry name" value="AMINOALKYLPHOSPHONATE N-ACETYLTRANSFERASE-RELATED-RELATED"/>
    <property type="match status" value="1"/>
</dbReference>
<evidence type="ECO:0000256" key="2">
    <source>
        <dbReference type="ARBA" id="ARBA00023315"/>
    </source>
</evidence>
<sequence>MPDIQLALREDAAAILALQHLAFQSEARLYNDWSIPPLTETLAVSLADWDTHTVLKAVDAGGRIVGSVRARVLAGECAIARLIVHPQNQGQGLGAALLQAIEAQAAGVRRFTLFTGARSEGNIRLYQRHGYRIVGTEVVSPAVSLVHMEKAA</sequence>
<keyword evidence="2 4" id="KW-0012">Acyltransferase</keyword>
<name>A0ABW4KTE9_9BURK</name>
<accession>A0ABW4KTE9</accession>
<dbReference type="InterPro" id="IPR016181">
    <property type="entry name" value="Acyl_CoA_acyltransferase"/>
</dbReference>
<proteinExistence type="predicted"/>
<dbReference type="Proteomes" id="UP001597304">
    <property type="component" value="Unassembled WGS sequence"/>
</dbReference>
<gene>
    <name evidence="4" type="ORF">ACFSF0_07840</name>
</gene>
<dbReference type="Pfam" id="PF00583">
    <property type="entry name" value="Acetyltransf_1"/>
    <property type="match status" value="1"/>
</dbReference>
<dbReference type="PANTHER" id="PTHR43877:SF2">
    <property type="entry name" value="AMINOALKYLPHOSPHONATE N-ACETYLTRANSFERASE-RELATED"/>
    <property type="match status" value="1"/>
</dbReference>
<dbReference type="RefSeq" id="WP_147912638.1">
    <property type="nucleotide sequence ID" value="NZ_JBHUEJ010000016.1"/>
</dbReference>
<evidence type="ECO:0000256" key="1">
    <source>
        <dbReference type="ARBA" id="ARBA00022679"/>
    </source>
</evidence>
<dbReference type="EC" id="2.3.-.-" evidence="4"/>